<protein>
    <submittedName>
        <fullName evidence="1">Uncharacterized protein</fullName>
    </submittedName>
</protein>
<accession>A0A918UKY2</accession>
<reference evidence="1" key="2">
    <citation type="submission" date="2020-09" db="EMBL/GenBank/DDBJ databases">
        <authorList>
            <person name="Sun Q."/>
            <person name="Kim S."/>
        </authorList>
    </citation>
    <scope>NUCLEOTIDE SEQUENCE</scope>
    <source>
        <strain evidence="1">KCTC 32255</strain>
    </source>
</reference>
<dbReference type="AlphaFoldDB" id="A0A918UKY2"/>
<dbReference type="EMBL" id="BMZA01000036">
    <property type="protein sequence ID" value="GGZ17450.1"/>
    <property type="molecule type" value="Genomic_DNA"/>
</dbReference>
<comment type="caution">
    <text evidence="1">The sequence shown here is derived from an EMBL/GenBank/DDBJ whole genome shotgun (WGS) entry which is preliminary data.</text>
</comment>
<sequence length="101" mass="10902">MARQIVHDVDVAGTQFGHEDLRYVGFEPVPLIGPSSTMGATMPVMRKPATSAVVLRYGAAAGSPLSWWYQPWDGLLIRGWSSATKPSHQEAIPANMLTPPA</sequence>
<keyword evidence="2" id="KW-1185">Reference proteome</keyword>
<proteinExistence type="predicted"/>
<reference evidence="1" key="1">
    <citation type="journal article" date="2014" name="Int. J. Syst. Evol. Microbiol.">
        <title>Complete genome sequence of Corynebacterium casei LMG S-19264T (=DSM 44701T), isolated from a smear-ripened cheese.</title>
        <authorList>
            <consortium name="US DOE Joint Genome Institute (JGI-PGF)"/>
            <person name="Walter F."/>
            <person name="Albersmeier A."/>
            <person name="Kalinowski J."/>
            <person name="Ruckert C."/>
        </authorList>
    </citation>
    <scope>NUCLEOTIDE SEQUENCE</scope>
    <source>
        <strain evidence="1">KCTC 32255</strain>
    </source>
</reference>
<evidence type="ECO:0000313" key="2">
    <source>
        <dbReference type="Proteomes" id="UP000648075"/>
    </source>
</evidence>
<dbReference type="Proteomes" id="UP000648075">
    <property type="component" value="Unassembled WGS sequence"/>
</dbReference>
<organism evidence="1 2">
    <name type="scientific">Novosphingobium colocasiae</name>
    <dbReference type="NCBI Taxonomy" id="1256513"/>
    <lineage>
        <taxon>Bacteria</taxon>
        <taxon>Pseudomonadati</taxon>
        <taxon>Pseudomonadota</taxon>
        <taxon>Alphaproteobacteria</taxon>
        <taxon>Sphingomonadales</taxon>
        <taxon>Sphingomonadaceae</taxon>
        <taxon>Novosphingobium</taxon>
    </lineage>
</organism>
<name>A0A918UKY2_9SPHN</name>
<gene>
    <name evidence="1" type="ORF">GCM10011614_34960</name>
</gene>
<evidence type="ECO:0000313" key="1">
    <source>
        <dbReference type="EMBL" id="GGZ17450.1"/>
    </source>
</evidence>